<comment type="catalytic activity">
    <reaction evidence="1">
        <text>ATP + protein L-histidine = ADP + protein N-phospho-L-histidine.</text>
        <dbReference type="EC" id="2.7.13.3"/>
    </reaction>
</comment>
<dbReference type="CDD" id="cd00082">
    <property type="entry name" value="HisKA"/>
    <property type="match status" value="1"/>
</dbReference>
<organism evidence="8">
    <name type="scientific">hydrothermal vent metagenome</name>
    <dbReference type="NCBI Taxonomy" id="652676"/>
    <lineage>
        <taxon>unclassified sequences</taxon>
        <taxon>metagenomes</taxon>
        <taxon>ecological metagenomes</taxon>
    </lineage>
</organism>
<dbReference type="PRINTS" id="PR00344">
    <property type="entry name" value="BCTRLSENSOR"/>
</dbReference>
<dbReference type="Pfam" id="PF00512">
    <property type="entry name" value="HisKA"/>
    <property type="match status" value="1"/>
</dbReference>
<dbReference type="InterPro" id="IPR004358">
    <property type="entry name" value="Sig_transdc_His_kin-like_C"/>
</dbReference>
<dbReference type="PANTHER" id="PTHR43547:SF2">
    <property type="entry name" value="HYBRID SIGNAL TRANSDUCTION HISTIDINE KINASE C"/>
    <property type="match status" value="1"/>
</dbReference>
<evidence type="ECO:0000256" key="2">
    <source>
        <dbReference type="ARBA" id="ARBA00012438"/>
    </source>
</evidence>
<sequence>MNIRTLSTAFKLVSVSLLLLLLGFNFLIGWFVLDQKQRFYAEHKNIADTTVKIVSKEISNFINEKQYLVNIFAEDHSAEIHQLVNEPENDVLKNKLSAIIQRALPDSFAFTLANEIGEPVLDDFSGNIGQTCISDMQLFLKSNKKRIRIHPNINLYHFDLISPWKWENNNGIFFVNFKVGKIANILKTTSPNGHELIIADKSRDYLIEIFENGPRNISIREDYRMKQKNKSRILSEFKIPNTQWTLLDMHEPVLFSSYFSGIYFRLGLVALGFNLFFIVVFLVLIYLERRRVKSDRFKDEMFSLFSHDLRSPLVSILGGIGVLVKHPLYNEQDRKLIHLVEENAKVMSNIVNDILDIQKLESNTMQYHFECHNIVALTKKTCELNHAYADKFDVSIEFKNIDNSLLVDCDSQRFIQALTNLITNAIKHSPKHEIITLDVTKEDRTIIISVTDKGAGIPVGFQPHLFKKFSQSRKGHRHSINGTGLGLVIVKNIIQAHKGLVHFTTKPGETTFVIELPVSLTVQ</sequence>
<accession>A0A3B0ZBC9</accession>
<dbReference type="CDD" id="cd00075">
    <property type="entry name" value="HATPase"/>
    <property type="match status" value="1"/>
</dbReference>
<dbReference type="SUPFAM" id="SSF47384">
    <property type="entry name" value="Homodimeric domain of signal transducing histidine kinase"/>
    <property type="match status" value="1"/>
</dbReference>
<keyword evidence="3" id="KW-0597">Phosphoprotein</keyword>
<dbReference type="PROSITE" id="PS50109">
    <property type="entry name" value="HIS_KIN"/>
    <property type="match status" value="1"/>
</dbReference>
<dbReference type="Gene3D" id="3.30.565.10">
    <property type="entry name" value="Histidine kinase-like ATPase, C-terminal domain"/>
    <property type="match status" value="1"/>
</dbReference>
<proteinExistence type="predicted"/>
<dbReference type="InterPro" id="IPR003594">
    <property type="entry name" value="HATPase_dom"/>
</dbReference>
<name>A0A3B0ZBC9_9ZZZZ</name>
<keyword evidence="4" id="KW-0808">Transferase</keyword>
<evidence type="ECO:0000256" key="4">
    <source>
        <dbReference type="ARBA" id="ARBA00022679"/>
    </source>
</evidence>
<evidence type="ECO:0000313" key="8">
    <source>
        <dbReference type="EMBL" id="VAW90688.1"/>
    </source>
</evidence>
<dbReference type="AlphaFoldDB" id="A0A3B0ZBC9"/>
<evidence type="ECO:0000256" key="5">
    <source>
        <dbReference type="ARBA" id="ARBA00022777"/>
    </source>
</evidence>
<dbReference type="Pfam" id="PF02518">
    <property type="entry name" value="HATPase_c"/>
    <property type="match status" value="1"/>
</dbReference>
<dbReference type="SUPFAM" id="SSF55874">
    <property type="entry name" value="ATPase domain of HSP90 chaperone/DNA topoisomerase II/histidine kinase"/>
    <property type="match status" value="1"/>
</dbReference>
<dbReference type="SMART" id="SM00387">
    <property type="entry name" value="HATPase_c"/>
    <property type="match status" value="1"/>
</dbReference>
<feature type="transmembrane region" description="Helical" evidence="6">
    <location>
        <begin position="12"/>
        <end position="33"/>
    </location>
</feature>
<dbReference type="FunFam" id="3.30.565.10:FF:000006">
    <property type="entry name" value="Sensor histidine kinase WalK"/>
    <property type="match status" value="1"/>
</dbReference>
<dbReference type="InterPro" id="IPR003661">
    <property type="entry name" value="HisK_dim/P_dom"/>
</dbReference>
<keyword evidence="5" id="KW-0418">Kinase</keyword>
<gene>
    <name evidence="8" type="ORF">MNBD_GAMMA21-1768</name>
</gene>
<evidence type="ECO:0000256" key="6">
    <source>
        <dbReference type="SAM" id="Phobius"/>
    </source>
</evidence>
<evidence type="ECO:0000256" key="1">
    <source>
        <dbReference type="ARBA" id="ARBA00000085"/>
    </source>
</evidence>
<dbReference type="EMBL" id="UOFR01000003">
    <property type="protein sequence ID" value="VAW90688.1"/>
    <property type="molecule type" value="Genomic_DNA"/>
</dbReference>
<keyword evidence="6" id="KW-0472">Membrane</keyword>
<evidence type="ECO:0000256" key="3">
    <source>
        <dbReference type="ARBA" id="ARBA00022553"/>
    </source>
</evidence>
<keyword evidence="6" id="KW-0812">Transmembrane</keyword>
<dbReference type="GO" id="GO:0000155">
    <property type="term" value="F:phosphorelay sensor kinase activity"/>
    <property type="evidence" value="ECO:0007669"/>
    <property type="project" value="InterPro"/>
</dbReference>
<feature type="domain" description="Histidine kinase" evidence="7">
    <location>
        <begin position="304"/>
        <end position="520"/>
    </location>
</feature>
<dbReference type="PANTHER" id="PTHR43547">
    <property type="entry name" value="TWO-COMPONENT HISTIDINE KINASE"/>
    <property type="match status" value="1"/>
</dbReference>
<dbReference type="InterPro" id="IPR036890">
    <property type="entry name" value="HATPase_C_sf"/>
</dbReference>
<dbReference type="Gene3D" id="1.10.287.130">
    <property type="match status" value="1"/>
</dbReference>
<keyword evidence="6" id="KW-1133">Transmembrane helix</keyword>
<dbReference type="SMART" id="SM00388">
    <property type="entry name" value="HisKA"/>
    <property type="match status" value="1"/>
</dbReference>
<protein>
    <recommendedName>
        <fullName evidence="2">histidine kinase</fullName>
        <ecNumber evidence="2">2.7.13.3</ecNumber>
    </recommendedName>
</protein>
<feature type="transmembrane region" description="Helical" evidence="6">
    <location>
        <begin position="262"/>
        <end position="287"/>
    </location>
</feature>
<evidence type="ECO:0000259" key="7">
    <source>
        <dbReference type="PROSITE" id="PS50109"/>
    </source>
</evidence>
<dbReference type="EC" id="2.7.13.3" evidence="2"/>
<reference evidence="8" key="1">
    <citation type="submission" date="2018-06" db="EMBL/GenBank/DDBJ databases">
        <authorList>
            <person name="Zhirakovskaya E."/>
        </authorList>
    </citation>
    <scope>NUCLEOTIDE SEQUENCE</scope>
</reference>
<dbReference type="InterPro" id="IPR036097">
    <property type="entry name" value="HisK_dim/P_sf"/>
</dbReference>
<dbReference type="InterPro" id="IPR005467">
    <property type="entry name" value="His_kinase_dom"/>
</dbReference>